<evidence type="ECO:0000256" key="1">
    <source>
        <dbReference type="SAM" id="Phobius"/>
    </source>
</evidence>
<evidence type="ECO:0000313" key="2">
    <source>
        <dbReference type="EMBL" id="MCB5198976.1"/>
    </source>
</evidence>
<keyword evidence="1" id="KW-1133">Transmembrane helix</keyword>
<organism evidence="2 3">
    <name type="scientific">Loktanella gaetbuli</name>
    <dbReference type="NCBI Taxonomy" id="2881335"/>
    <lineage>
        <taxon>Bacteria</taxon>
        <taxon>Pseudomonadati</taxon>
        <taxon>Pseudomonadota</taxon>
        <taxon>Alphaproteobacteria</taxon>
        <taxon>Rhodobacterales</taxon>
        <taxon>Roseobacteraceae</taxon>
        <taxon>Loktanella</taxon>
    </lineage>
</organism>
<feature type="transmembrane region" description="Helical" evidence="1">
    <location>
        <begin position="18"/>
        <end position="37"/>
    </location>
</feature>
<name>A0ABS8BTY6_9RHOB</name>
<dbReference type="InterPro" id="IPR017495">
    <property type="entry name" value="PuhC"/>
</dbReference>
<dbReference type="Proteomes" id="UP001138961">
    <property type="component" value="Unassembled WGS sequence"/>
</dbReference>
<comment type="caution">
    <text evidence="2">The sequence shown here is derived from an EMBL/GenBank/DDBJ whole genome shotgun (WGS) entry which is preliminary data.</text>
</comment>
<proteinExistence type="predicted"/>
<dbReference type="RefSeq" id="WP_226747812.1">
    <property type="nucleotide sequence ID" value="NZ_JAJATZ010000003.1"/>
</dbReference>
<evidence type="ECO:0000313" key="3">
    <source>
        <dbReference type="Proteomes" id="UP001138961"/>
    </source>
</evidence>
<reference evidence="2" key="1">
    <citation type="submission" date="2021-10" db="EMBL/GenBank/DDBJ databases">
        <title>Loktanella gaetbuli sp. nov., isolated from a tidal flat.</title>
        <authorList>
            <person name="Park S."/>
            <person name="Yoon J.-H."/>
        </authorList>
    </citation>
    <scope>NUCLEOTIDE SEQUENCE</scope>
    <source>
        <strain evidence="2">TSTF-M6</strain>
    </source>
</reference>
<protein>
    <submittedName>
        <fullName evidence="2">Photosynthetic complex assembly protein</fullName>
    </submittedName>
</protein>
<dbReference type="NCBIfam" id="TIGR03054">
    <property type="entry name" value="photo_alph_chp1"/>
    <property type="match status" value="1"/>
</dbReference>
<sequence>MTESTFKAPTDVEMVPRLLVVAMFGLMLITLSIAFFARTTDAPLVGVVPASPIVQSVDVALIGDRNGAYSVIGTDGTVLAVSDRDKAGFIGVIGRVVARKRDTTGLPLDAPVQVVRRADGIVAIIDPLTQMDVPLMGYGQDNVAAFARLLD</sequence>
<dbReference type="EMBL" id="JAJATZ010000003">
    <property type="protein sequence ID" value="MCB5198976.1"/>
    <property type="molecule type" value="Genomic_DNA"/>
</dbReference>
<gene>
    <name evidence="2" type="ORF">LGQ03_06965</name>
</gene>
<keyword evidence="1" id="KW-0812">Transmembrane</keyword>
<accession>A0ABS8BTY6</accession>
<keyword evidence="3" id="KW-1185">Reference proteome</keyword>
<keyword evidence="1" id="KW-0472">Membrane</keyword>